<dbReference type="Proteomes" id="UP000185924">
    <property type="component" value="Unassembled WGS sequence"/>
</dbReference>
<dbReference type="InterPro" id="IPR004657">
    <property type="entry name" value="MenA"/>
</dbReference>
<evidence type="ECO:0000256" key="7">
    <source>
        <dbReference type="ARBA" id="ARBA00023136"/>
    </source>
</evidence>
<dbReference type="InterPro" id="IPR044878">
    <property type="entry name" value="UbiA_sf"/>
</dbReference>
<feature type="transmembrane region" description="Helical" evidence="8">
    <location>
        <begin position="269"/>
        <end position="288"/>
    </location>
</feature>
<evidence type="ECO:0000256" key="2">
    <source>
        <dbReference type="ARBA" id="ARBA00022428"/>
    </source>
</evidence>
<dbReference type="Gene3D" id="1.10.357.140">
    <property type="entry name" value="UbiA prenyltransferase"/>
    <property type="match status" value="1"/>
</dbReference>
<dbReference type="NCBIfam" id="TIGR00751">
    <property type="entry name" value="menA"/>
    <property type="match status" value="1"/>
</dbReference>
<dbReference type="NCBIfam" id="NF004750">
    <property type="entry name" value="PRK06080.1-2"/>
    <property type="match status" value="1"/>
</dbReference>
<dbReference type="Pfam" id="PF01040">
    <property type="entry name" value="UbiA"/>
    <property type="match status" value="1"/>
</dbReference>
<dbReference type="EC" id="2.5.1.74" evidence="8 9"/>
<evidence type="ECO:0000256" key="5">
    <source>
        <dbReference type="ARBA" id="ARBA00022692"/>
    </source>
</evidence>
<evidence type="ECO:0000313" key="11">
    <source>
        <dbReference type="Proteomes" id="UP000185924"/>
    </source>
</evidence>
<keyword evidence="5 8" id="KW-0812">Transmembrane</keyword>
<dbReference type="UniPathway" id="UPA00079">
    <property type="reaction ID" value="UER00168"/>
</dbReference>
<dbReference type="AlphaFoldDB" id="A0A1N6Z2B1"/>
<evidence type="ECO:0000256" key="9">
    <source>
        <dbReference type="NCBIfam" id="TIGR00751"/>
    </source>
</evidence>
<gene>
    <name evidence="8" type="primary">menA</name>
    <name evidence="10" type="ORF">SAMN05421545_2699</name>
</gene>
<feature type="transmembrane region" description="Helical" evidence="8">
    <location>
        <begin position="139"/>
        <end position="160"/>
    </location>
</feature>
<proteinExistence type="inferred from homology"/>
<feature type="transmembrane region" description="Helical" evidence="8">
    <location>
        <begin position="114"/>
        <end position="133"/>
    </location>
</feature>
<feature type="transmembrane region" description="Helical" evidence="8">
    <location>
        <begin position="300"/>
        <end position="320"/>
    </location>
</feature>
<keyword evidence="4 8" id="KW-0808">Transferase</keyword>
<feature type="transmembrane region" description="Helical" evidence="8">
    <location>
        <begin position="244"/>
        <end position="263"/>
    </location>
</feature>
<dbReference type="InterPro" id="IPR026046">
    <property type="entry name" value="UBIAD1"/>
</dbReference>
<dbReference type="CDD" id="cd13962">
    <property type="entry name" value="PT_UbiA_UBIAD1"/>
    <property type="match status" value="1"/>
</dbReference>
<comment type="pathway">
    <text evidence="8">Quinol/quinone metabolism; menaquinone biosynthesis; menaquinol from 1,4-dihydroxy-2-naphthoate: step 1/2.</text>
</comment>
<organism evidence="10 11">
    <name type="scientific">Pontibacter lucknowensis</name>
    <dbReference type="NCBI Taxonomy" id="1077936"/>
    <lineage>
        <taxon>Bacteria</taxon>
        <taxon>Pseudomonadati</taxon>
        <taxon>Bacteroidota</taxon>
        <taxon>Cytophagia</taxon>
        <taxon>Cytophagales</taxon>
        <taxon>Hymenobacteraceae</taxon>
        <taxon>Pontibacter</taxon>
    </lineage>
</organism>
<dbReference type="GO" id="GO:0009234">
    <property type="term" value="P:menaquinone biosynthetic process"/>
    <property type="evidence" value="ECO:0007669"/>
    <property type="project" value="UniProtKB-UniRule"/>
</dbReference>
<comment type="function">
    <text evidence="8">Conversion of 1,4-dihydroxy-2-naphthoate (DHNA) to demethylmenaquinone (DMK).</text>
</comment>
<keyword evidence="3 8" id="KW-1003">Cell membrane</keyword>
<evidence type="ECO:0000256" key="6">
    <source>
        <dbReference type="ARBA" id="ARBA00022989"/>
    </source>
</evidence>
<feature type="transmembrane region" description="Helical" evidence="8">
    <location>
        <begin position="167"/>
        <end position="189"/>
    </location>
</feature>
<reference evidence="11" key="1">
    <citation type="submission" date="2017-01" db="EMBL/GenBank/DDBJ databases">
        <authorList>
            <person name="Varghese N."/>
            <person name="Submissions S."/>
        </authorList>
    </citation>
    <scope>NUCLEOTIDE SEQUENCE [LARGE SCALE GENOMIC DNA]</scope>
    <source>
        <strain evidence="11">DM9</strain>
    </source>
</reference>
<dbReference type="GO" id="GO:0046428">
    <property type="term" value="F:1,4-dihydroxy-2-naphthoate polyprenyltransferase activity"/>
    <property type="evidence" value="ECO:0007669"/>
    <property type="project" value="UniProtKB-UniRule"/>
</dbReference>
<dbReference type="STRING" id="1077936.SAMN05421545_2699"/>
<dbReference type="EMBL" id="FTNM01000004">
    <property type="protein sequence ID" value="SIR20963.1"/>
    <property type="molecule type" value="Genomic_DNA"/>
</dbReference>
<keyword evidence="11" id="KW-1185">Reference proteome</keyword>
<evidence type="ECO:0000256" key="1">
    <source>
        <dbReference type="ARBA" id="ARBA00004141"/>
    </source>
</evidence>
<dbReference type="GO" id="GO:0005886">
    <property type="term" value="C:plasma membrane"/>
    <property type="evidence" value="ECO:0007669"/>
    <property type="project" value="UniProtKB-SubCell"/>
</dbReference>
<evidence type="ECO:0000256" key="3">
    <source>
        <dbReference type="ARBA" id="ARBA00022475"/>
    </source>
</evidence>
<keyword evidence="6 8" id="KW-1133">Transmembrane helix</keyword>
<dbReference type="InterPro" id="IPR000537">
    <property type="entry name" value="UbiA_prenyltransferase"/>
</dbReference>
<dbReference type="PANTHER" id="PTHR13929">
    <property type="entry name" value="1,4-DIHYDROXY-2-NAPHTHOATE OCTAPRENYLTRANSFERASE"/>
    <property type="match status" value="1"/>
</dbReference>
<dbReference type="PIRSF" id="PIRSF005355">
    <property type="entry name" value="UBIAD1"/>
    <property type="match status" value="1"/>
</dbReference>
<evidence type="ECO:0000256" key="4">
    <source>
        <dbReference type="ARBA" id="ARBA00022679"/>
    </source>
</evidence>
<sequence>MLYLIFEKNTLNTTQHIPQNPGLVKAWISAFRPRTLPLAFSCIGMGGFMAAAYGAFDAVVVGLCVLTTLFLQILSNLANDYGDSIHGADSEHREGPKRAVQAGHIKAEHMKKGMAVFSLLSLVSGLLLLWVAFGAEGIYLFLVFLALGLASIWAAINYTAGSKPYGYAGLGDIFVFVFFGLVGVLGTFFLQAQSLPMLVILPAMVCGFFSTAVLNVNNIRDIKSDVLAGKRSIPVRLGPVRARIYHLVLLAGGVLSALAYVLLNFYSVWQFLFVLAVPLVLVNAVKVWQKQTSSELDPYLKQMAITTMLFVLLFGIGQVVA</sequence>
<protein>
    <recommendedName>
        <fullName evidence="8 9">1,4-dihydroxy-2-naphthoate octaprenyltransferase</fullName>
        <shortName evidence="8">DHNA-octaprenyltransferase</shortName>
        <ecNumber evidence="8 9">2.5.1.74</ecNumber>
    </recommendedName>
</protein>
<evidence type="ECO:0000256" key="8">
    <source>
        <dbReference type="HAMAP-Rule" id="MF_01937"/>
    </source>
</evidence>
<comment type="catalytic activity">
    <reaction evidence="8">
        <text>an all-trans-polyprenyl diphosphate + 1,4-dihydroxy-2-naphthoate + H(+) = a 2-demethylmenaquinol + CO2 + diphosphate</text>
        <dbReference type="Rhea" id="RHEA:26478"/>
        <dbReference type="Rhea" id="RHEA-COMP:9563"/>
        <dbReference type="Rhea" id="RHEA-COMP:9564"/>
        <dbReference type="ChEBI" id="CHEBI:11173"/>
        <dbReference type="ChEBI" id="CHEBI:15378"/>
        <dbReference type="ChEBI" id="CHEBI:16526"/>
        <dbReference type="ChEBI" id="CHEBI:33019"/>
        <dbReference type="ChEBI" id="CHEBI:55437"/>
        <dbReference type="ChEBI" id="CHEBI:58914"/>
        <dbReference type="EC" id="2.5.1.74"/>
    </reaction>
</comment>
<evidence type="ECO:0000313" key="10">
    <source>
        <dbReference type="EMBL" id="SIR20963.1"/>
    </source>
</evidence>
<accession>A0A1N6Z2B1</accession>
<comment type="subcellular location">
    <subcellularLocation>
        <location evidence="8">Cell membrane</location>
        <topology evidence="8">Multi-pass membrane protein</topology>
    </subcellularLocation>
    <subcellularLocation>
        <location evidence="1">Membrane</location>
        <topology evidence="1">Multi-pass membrane protein</topology>
    </subcellularLocation>
</comment>
<dbReference type="GO" id="GO:0042371">
    <property type="term" value="P:vitamin K biosynthetic process"/>
    <property type="evidence" value="ECO:0007669"/>
    <property type="project" value="TreeGrafter"/>
</dbReference>
<keyword evidence="7 8" id="KW-0472">Membrane</keyword>
<name>A0A1N6Z2B1_9BACT</name>
<feature type="transmembrane region" description="Helical" evidence="8">
    <location>
        <begin position="59"/>
        <end position="78"/>
    </location>
</feature>
<comment type="similarity">
    <text evidence="8">Belongs to the MenA family. Type 1 subfamily.</text>
</comment>
<feature type="transmembrane region" description="Helical" evidence="8">
    <location>
        <begin position="195"/>
        <end position="214"/>
    </location>
</feature>
<keyword evidence="2 8" id="KW-0474">Menaquinone biosynthesis</keyword>
<dbReference type="Gene3D" id="1.20.120.1780">
    <property type="entry name" value="UbiA prenyltransferase"/>
    <property type="match status" value="1"/>
</dbReference>
<dbReference type="HAMAP" id="MF_01937">
    <property type="entry name" value="MenA_1"/>
    <property type="match status" value="1"/>
</dbReference>
<dbReference type="PANTHER" id="PTHR13929:SF0">
    <property type="entry name" value="UBIA PRENYLTRANSFERASE DOMAIN-CONTAINING PROTEIN 1"/>
    <property type="match status" value="1"/>
</dbReference>